<dbReference type="Pfam" id="PF02632">
    <property type="entry name" value="BioY"/>
    <property type="match status" value="1"/>
</dbReference>
<feature type="transmembrane region" description="Helical" evidence="3">
    <location>
        <begin position="57"/>
        <end position="83"/>
    </location>
</feature>
<keyword evidence="3" id="KW-1133">Transmembrane helix</keyword>
<evidence type="ECO:0000313" key="5">
    <source>
        <dbReference type="Proteomes" id="UP000253606"/>
    </source>
</evidence>
<dbReference type="RefSeq" id="WP_114205425.1">
    <property type="nucleotide sequence ID" value="NZ_CP030840.1"/>
</dbReference>
<comment type="similarity">
    <text evidence="1 2">Belongs to the BioY family.</text>
</comment>
<dbReference type="GO" id="GO:0015225">
    <property type="term" value="F:biotin transmembrane transporter activity"/>
    <property type="evidence" value="ECO:0007669"/>
    <property type="project" value="UniProtKB-UniRule"/>
</dbReference>
<keyword evidence="3" id="KW-0812">Transmembrane</keyword>
<sequence length="208" mass="21867">MKNTVAEIAFPQVRWSENSASKSFLKAVAIAVAASGLVASCAQVNIPLLFTPVPLNLASLAALVSGLVLGPRLAFTSLCLYLLEGALGLPVFSPQGTLGILHLLGPAGGYLLSYPFAAAVAGYFYQRLSRASTFGAFVSAAASGAAASLLTLVFGATWLMLLTHLDIRLVLAQAVLPFLPGDVLKVFAAAGIATMVFRFRDPWWERLL</sequence>
<keyword evidence="2 3" id="KW-0472">Membrane</keyword>
<dbReference type="PANTHER" id="PTHR34295:SF1">
    <property type="entry name" value="BIOTIN TRANSPORTER BIOY"/>
    <property type="match status" value="1"/>
</dbReference>
<organism evidence="4 5">
    <name type="scientific">Acidisarcina polymorpha</name>
    <dbReference type="NCBI Taxonomy" id="2211140"/>
    <lineage>
        <taxon>Bacteria</taxon>
        <taxon>Pseudomonadati</taxon>
        <taxon>Acidobacteriota</taxon>
        <taxon>Terriglobia</taxon>
        <taxon>Terriglobales</taxon>
        <taxon>Acidobacteriaceae</taxon>
        <taxon>Acidisarcina</taxon>
    </lineage>
</organism>
<proteinExistence type="inferred from homology"/>
<feature type="transmembrane region" description="Helical" evidence="3">
    <location>
        <begin position="174"/>
        <end position="197"/>
    </location>
</feature>
<comment type="subcellular location">
    <subcellularLocation>
        <location evidence="2">Cell membrane</location>
        <topology evidence="2">Multi-pass membrane protein</topology>
    </subcellularLocation>
</comment>
<feature type="transmembrane region" description="Helical" evidence="3">
    <location>
        <begin position="24"/>
        <end position="50"/>
    </location>
</feature>
<dbReference type="OrthoDB" id="9803495at2"/>
<evidence type="ECO:0000256" key="2">
    <source>
        <dbReference type="PIRNR" id="PIRNR016661"/>
    </source>
</evidence>
<dbReference type="EMBL" id="CP030840">
    <property type="protein sequence ID" value="AXC09622.1"/>
    <property type="molecule type" value="Genomic_DNA"/>
</dbReference>
<dbReference type="PIRSF" id="PIRSF016661">
    <property type="entry name" value="BioY"/>
    <property type="match status" value="1"/>
</dbReference>
<keyword evidence="2" id="KW-0813">Transport</keyword>
<feature type="transmembrane region" description="Helical" evidence="3">
    <location>
        <begin position="137"/>
        <end position="162"/>
    </location>
</feature>
<dbReference type="AlphaFoldDB" id="A0A2Z5FS68"/>
<dbReference type="Proteomes" id="UP000253606">
    <property type="component" value="Chromosome"/>
</dbReference>
<protein>
    <recommendedName>
        <fullName evidence="2">Biotin transporter</fullName>
    </recommendedName>
</protein>
<dbReference type="InterPro" id="IPR003784">
    <property type="entry name" value="BioY"/>
</dbReference>
<reference evidence="4 5" key="1">
    <citation type="journal article" date="2018" name="Front. Microbiol.">
        <title>Hydrolytic Capabilities as a Key to Environmental Success: Chitinolytic and Cellulolytic Acidobacteria From Acidic Sub-arctic Soils and Boreal Peatlands.</title>
        <authorList>
            <person name="Belova S.E."/>
            <person name="Ravin N.V."/>
            <person name="Pankratov T.A."/>
            <person name="Rakitin A.L."/>
            <person name="Ivanova A.A."/>
            <person name="Beletsky A.V."/>
            <person name="Mardanov A.V."/>
            <person name="Sinninghe Damste J.S."/>
            <person name="Dedysh S.N."/>
        </authorList>
    </citation>
    <scope>NUCLEOTIDE SEQUENCE [LARGE SCALE GENOMIC DNA]</scope>
    <source>
        <strain evidence="4 5">SBC82</strain>
    </source>
</reference>
<name>A0A2Z5FS68_9BACT</name>
<dbReference type="Gene3D" id="1.10.1760.20">
    <property type="match status" value="1"/>
</dbReference>
<accession>A0A2Z5FS68</accession>
<feature type="transmembrane region" description="Helical" evidence="3">
    <location>
        <begin position="103"/>
        <end position="125"/>
    </location>
</feature>
<keyword evidence="5" id="KW-1185">Reference proteome</keyword>
<dbReference type="KEGG" id="abas:ACPOL_0237"/>
<evidence type="ECO:0000256" key="3">
    <source>
        <dbReference type="SAM" id="Phobius"/>
    </source>
</evidence>
<evidence type="ECO:0000313" key="4">
    <source>
        <dbReference type="EMBL" id="AXC09622.1"/>
    </source>
</evidence>
<evidence type="ECO:0000256" key="1">
    <source>
        <dbReference type="ARBA" id="ARBA00010692"/>
    </source>
</evidence>
<keyword evidence="2" id="KW-1003">Cell membrane</keyword>
<dbReference type="PANTHER" id="PTHR34295">
    <property type="entry name" value="BIOTIN TRANSPORTER BIOY"/>
    <property type="match status" value="1"/>
</dbReference>
<gene>
    <name evidence="4" type="ORF">ACPOL_0237</name>
</gene>
<dbReference type="GO" id="GO:0005886">
    <property type="term" value="C:plasma membrane"/>
    <property type="evidence" value="ECO:0007669"/>
    <property type="project" value="UniProtKB-SubCell"/>
</dbReference>